<organism evidence="1 3">
    <name type="scientific">Carya illinoinensis</name>
    <name type="common">Pecan</name>
    <dbReference type="NCBI Taxonomy" id="32201"/>
    <lineage>
        <taxon>Eukaryota</taxon>
        <taxon>Viridiplantae</taxon>
        <taxon>Streptophyta</taxon>
        <taxon>Embryophyta</taxon>
        <taxon>Tracheophyta</taxon>
        <taxon>Spermatophyta</taxon>
        <taxon>Magnoliopsida</taxon>
        <taxon>eudicotyledons</taxon>
        <taxon>Gunneridae</taxon>
        <taxon>Pentapetalae</taxon>
        <taxon>rosids</taxon>
        <taxon>fabids</taxon>
        <taxon>Fagales</taxon>
        <taxon>Juglandaceae</taxon>
        <taxon>Carya</taxon>
    </lineage>
</organism>
<dbReference type="PROSITE" id="PS00531">
    <property type="entry name" value="RNASE_T2_2"/>
    <property type="match status" value="1"/>
</dbReference>
<evidence type="ECO:0000313" key="1">
    <source>
        <dbReference type="EMBL" id="KAG6646685.1"/>
    </source>
</evidence>
<sequence length="242" mass="27561">MTTGLLASCLVSAIGVYFYYLLQDGPFEYFYLTLRWPASVCSGVNCSEVPGNFTIHGLWAQTKNHKQYDCSGKDFDYEKLANDTALMAEMNKIWPSLSEVPDQNRDLWKHEWNKHGSCTFESQRQNEYFYKTCGMCNQARLLKIFEAKDITPGNKSYFLRDYIDAIQTSSEIGKKPGPFTCKWKKSGPKRLVEVKLCTDKEVTKFMDCTAPEEEAPTCGKVEESIPIAFPSNNKDDDEVAVL</sequence>
<dbReference type="AlphaFoldDB" id="A0A8T1PU46"/>
<dbReference type="InterPro" id="IPR033130">
    <property type="entry name" value="RNase_T2_His_AS_2"/>
</dbReference>
<reference evidence="2" key="2">
    <citation type="submission" date="2021-01" db="EMBL/GenBank/DDBJ databases">
        <authorList>
            <person name="Lovell J.T."/>
            <person name="Bentley N."/>
            <person name="Bhattarai G."/>
            <person name="Jenkins J.W."/>
            <person name="Sreedasyam A."/>
            <person name="Alarcon Y."/>
            <person name="Bock C."/>
            <person name="Boston L."/>
            <person name="Carlson J."/>
            <person name="Cervantes K."/>
            <person name="Clermont K."/>
            <person name="Krom N."/>
            <person name="Kubenka K."/>
            <person name="Mamidi S."/>
            <person name="Mattison C."/>
            <person name="Monteros M."/>
            <person name="Pisani C."/>
            <person name="Plott C."/>
            <person name="Rajasekar S."/>
            <person name="Rhein H.S."/>
            <person name="Rohla C."/>
            <person name="Song M."/>
            <person name="Hilaire R.S."/>
            <person name="Shu S."/>
            <person name="Wells L."/>
            <person name="Wang X."/>
            <person name="Webber J."/>
            <person name="Heerema R.J."/>
            <person name="Klein P."/>
            <person name="Conner P."/>
            <person name="Grauke L."/>
            <person name="Grimwood J."/>
            <person name="Schmutz J."/>
            <person name="Randall J.J."/>
        </authorList>
    </citation>
    <scope>NUCLEOTIDE SEQUENCE</scope>
    <source>
        <tissue evidence="2">Leaf</tissue>
    </source>
</reference>
<dbReference type="EMBL" id="CM031815">
    <property type="protein sequence ID" value="KAG6646685.1"/>
    <property type="molecule type" value="Genomic_DNA"/>
</dbReference>
<dbReference type="PANTHER" id="PTHR11240:SF72">
    <property type="entry name" value="RIBONUCLEASE 1"/>
    <property type="match status" value="1"/>
</dbReference>
<dbReference type="InterPro" id="IPR001568">
    <property type="entry name" value="RNase_T2-like"/>
</dbReference>
<dbReference type="GO" id="GO:0003723">
    <property type="term" value="F:RNA binding"/>
    <property type="evidence" value="ECO:0007669"/>
    <property type="project" value="InterPro"/>
</dbReference>
<evidence type="ECO:0000313" key="2">
    <source>
        <dbReference type="EMBL" id="KAG6702281.1"/>
    </source>
</evidence>
<keyword evidence="3" id="KW-1185">Reference proteome</keyword>
<name>A0A8T1PU46_CARIL</name>
<dbReference type="GO" id="GO:0033897">
    <property type="term" value="F:ribonuclease T2 activity"/>
    <property type="evidence" value="ECO:0007669"/>
    <property type="project" value="InterPro"/>
</dbReference>
<dbReference type="GO" id="GO:0006401">
    <property type="term" value="P:RNA catabolic process"/>
    <property type="evidence" value="ECO:0007669"/>
    <property type="project" value="TreeGrafter"/>
</dbReference>
<comment type="caution">
    <text evidence="1">The sequence shown here is derived from an EMBL/GenBank/DDBJ whole genome shotgun (WGS) entry which is preliminary data.</text>
</comment>
<gene>
    <name evidence="1" type="ORF">CIPAW_07G025200</name>
    <name evidence="2" type="ORF">I3842_07G026200</name>
</gene>
<proteinExistence type="predicted"/>
<evidence type="ECO:0000313" key="3">
    <source>
        <dbReference type="Proteomes" id="UP000811609"/>
    </source>
</evidence>
<dbReference type="EMBL" id="CM031831">
    <property type="protein sequence ID" value="KAG6702281.1"/>
    <property type="molecule type" value="Genomic_DNA"/>
</dbReference>
<dbReference type="GO" id="GO:0005576">
    <property type="term" value="C:extracellular region"/>
    <property type="evidence" value="ECO:0007669"/>
    <property type="project" value="TreeGrafter"/>
</dbReference>
<protein>
    <submittedName>
        <fullName evidence="1">Uncharacterized protein</fullName>
    </submittedName>
</protein>
<dbReference type="Proteomes" id="UP000811609">
    <property type="component" value="Chromosome 7"/>
</dbReference>
<dbReference type="PANTHER" id="PTHR11240">
    <property type="entry name" value="RIBONUCLEASE T2"/>
    <property type="match status" value="1"/>
</dbReference>
<dbReference type="Proteomes" id="UP000811246">
    <property type="component" value="Chromosome 7"/>
</dbReference>
<dbReference type="Pfam" id="PF00445">
    <property type="entry name" value="Ribonuclease_T2"/>
    <property type="match status" value="1"/>
</dbReference>
<accession>A0A8T1PU46</accession>
<reference evidence="1" key="1">
    <citation type="submission" date="2020-12" db="EMBL/GenBank/DDBJ databases">
        <title>WGS assembly of Carya illinoinensis cv. Pawnee.</title>
        <authorList>
            <person name="Platts A."/>
            <person name="Shu S."/>
            <person name="Wright S."/>
            <person name="Barry K."/>
            <person name="Edger P."/>
            <person name="Pires J.C."/>
            <person name="Schmutz J."/>
        </authorList>
    </citation>
    <scope>NUCLEOTIDE SEQUENCE</scope>
    <source>
        <tissue evidence="1">Leaf</tissue>
    </source>
</reference>